<dbReference type="CDD" id="cd06714">
    <property type="entry name" value="PDZ_RIM-like"/>
    <property type="match status" value="1"/>
</dbReference>
<dbReference type="PANTHER" id="PTHR12157">
    <property type="entry name" value="REGULATING SYNAPTIC MEMBRANE EXOCYTOSIS PROTEIN"/>
    <property type="match status" value="1"/>
</dbReference>
<dbReference type="Gene3D" id="2.30.42.10">
    <property type="match status" value="1"/>
</dbReference>
<dbReference type="GO" id="GO:0031267">
    <property type="term" value="F:small GTPase binding"/>
    <property type="evidence" value="ECO:0007669"/>
    <property type="project" value="InterPro"/>
</dbReference>
<proteinExistence type="predicted"/>
<evidence type="ECO:0000256" key="1">
    <source>
        <dbReference type="ARBA" id="ARBA00023018"/>
    </source>
</evidence>
<dbReference type="GO" id="GO:0006887">
    <property type="term" value="P:exocytosis"/>
    <property type="evidence" value="ECO:0007669"/>
    <property type="project" value="InterPro"/>
</dbReference>
<evidence type="ECO:0000256" key="3">
    <source>
        <dbReference type="SAM" id="MobiDB-lite"/>
    </source>
</evidence>
<evidence type="ECO:0000259" key="5">
    <source>
        <dbReference type="PROSITE" id="PS50106"/>
    </source>
</evidence>
<feature type="region of interest" description="Disordered" evidence="3">
    <location>
        <begin position="187"/>
        <end position="266"/>
    </location>
</feature>
<dbReference type="PROSITE" id="PS50004">
    <property type="entry name" value="C2"/>
    <property type="match status" value="2"/>
</dbReference>
<dbReference type="EMBL" id="OX597820">
    <property type="protein sequence ID" value="CAI9725823.1"/>
    <property type="molecule type" value="Genomic_DNA"/>
</dbReference>
<evidence type="ECO:0000313" key="6">
    <source>
        <dbReference type="EMBL" id="CAI9725823.1"/>
    </source>
</evidence>
<feature type="domain" description="PDZ" evidence="5">
    <location>
        <begin position="370"/>
        <end position="462"/>
    </location>
</feature>
<feature type="compositionally biased region" description="Low complexity" evidence="3">
    <location>
        <begin position="252"/>
        <end position="261"/>
    </location>
</feature>
<dbReference type="InterPro" id="IPR000008">
    <property type="entry name" value="C2_dom"/>
</dbReference>
<dbReference type="SUPFAM" id="SSF50156">
    <property type="entry name" value="PDZ domain-like"/>
    <property type="match status" value="1"/>
</dbReference>
<feature type="region of interest" description="Disordered" evidence="3">
    <location>
        <begin position="134"/>
        <end position="156"/>
    </location>
</feature>
<gene>
    <name evidence="6" type="ORF">OCTVUL_1B022509</name>
</gene>
<feature type="compositionally biased region" description="Polar residues" evidence="3">
    <location>
        <begin position="692"/>
        <end position="709"/>
    </location>
</feature>
<dbReference type="InterPro" id="IPR036034">
    <property type="entry name" value="PDZ_sf"/>
</dbReference>
<accession>A0AA36B0S0</accession>
<dbReference type="PANTHER" id="PTHR12157:SF21">
    <property type="entry name" value="RAB3 INTERACTING MOLECULE, ISOFORM F"/>
    <property type="match status" value="1"/>
</dbReference>
<dbReference type="GO" id="GO:0044325">
    <property type="term" value="F:transmembrane transporter binding"/>
    <property type="evidence" value="ECO:0007669"/>
    <property type="project" value="TreeGrafter"/>
</dbReference>
<organism evidence="6 7">
    <name type="scientific">Octopus vulgaris</name>
    <name type="common">Common octopus</name>
    <dbReference type="NCBI Taxonomy" id="6645"/>
    <lineage>
        <taxon>Eukaryota</taxon>
        <taxon>Metazoa</taxon>
        <taxon>Spiralia</taxon>
        <taxon>Lophotrochozoa</taxon>
        <taxon>Mollusca</taxon>
        <taxon>Cephalopoda</taxon>
        <taxon>Coleoidea</taxon>
        <taxon>Octopodiformes</taxon>
        <taxon>Octopoda</taxon>
        <taxon>Incirrata</taxon>
        <taxon>Octopodidae</taxon>
        <taxon>Octopus</taxon>
    </lineage>
</organism>
<dbReference type="SMART" id="SM00239">
    <property type="entry name" value="C2"/>
    <property type="match status" value="2"/>
</dbReference>
<feature type="domain" description="C2" evidence="4">
    <location>
        <begin position="898"/>
        <end position="1021"/>
    </location>
</feature>
<dbReference type="Gene3D" id="2.60.40.150">
    <property type="entry name" value="C2 domain"/>
    <property type="match status" value="2"/>
</dbReference>
<dbReference type="InterPro" id="IPR001478">
    <property type="entry name" value="PDZ"/>
</dbReference>
<dbReference type="SUPFAM" id="SSF49562">
    <property type="entry name" value="C2 domain (Calcium/lipid-binding domain, CaLB)"/>
    <property type="match status" value="2"/>
</dbReference>
<dbReference type="Pfam" id="PF00595">
    <property type="entry name" value="PDZ"/>
    <property type="match status" value="1"/>
</dbReference>
<keyword evidence="7" id="KW-1185">Reference proteome</keyword>
<dbReference type="GO" id="GO:0016020">
    <property type="term" value="C:membrane"/>
    <property type="evidence" value="ECO:0007669"/>
    <property type="project" value="InterPro"/>
</dbReference>
<dbReference type="SMART" id="SM00228">
    <property type="entry name" value="PDZ"/>
    <property type="match status" value="1"/>
</dbReference>
<dbReference type="PROSITE" id="PS50106">
    <property type="entry name" value="PDZ"/>
    <property type="match status" value="1"/>
</dbReference>
<name>A0AA36B0S0_OCTVU</name>
<dbReference type="AlphaFoldDB" id="A0AA36B0S0"/>
<feature type="compositionally biased region" description="Polar residues" evidence="3">
    <location>
        <begin position="667"/>
        <end position="683"/>
    </location>
</feature>
<dbReference type="Proteomes" id="UP001162480">
    <property type="component" value="Chromosome 7"/>
</dbReference>
<feature type="compositionally biased region" description="Low complexity" evidence="3">
    <location>
        <begin position="194"/>
        <end position="205"/>
    </location>
</feature>
<dbReference type="GO" id="GO:0045202">
    <property type="term" value="C:synapse"/>
    <property type="evidence" value="ECO:0007669"/>
    <property type="project" value="UniProtKB-SubCell"/>
</dbReference>
<dbReference type="GO" id="GO:0042391">
    <property type="term" value="P:regulation of membrane potential"/>
    <property type="evidence" value="ECO:0007669"/>
    <property type="project" value="TreeGrafter"/>
</dbReference>
<evidence type="ECO:0000256" key="2">
    <source>
        <dbReference type="ARBA" id="ARBA00034103"/>
    </source>
</evidence>
<evidence type="ECO:0000259" key="4">
    <source>
        <dbReference type="PROSITE" id="PS50004"/>
    </source>
</evidence>
<feature type="domain" description="C2" evidence="4">
    <location>
        <begin position="525"/>
        <end position="648"/>
    </location>
</feature>
<comment type="subcellular location">
    <subcellularLocation>
        <location evidence="2">Synapse</location>
    </subcellularLocation>
</comment>
<keyword evidence="1" id="KW-0770">Synapse</keyword>
<sequence>MELDEFVVIAKRESAINVVPSQDQDGILKESIRGKWRCAHCQLRREMMCKTGTWYHGDDTVDAIDSSESTIKPRLENEDAITTLVDDTLTDVSSDVFRSAVETEGQPNVAQNPVNRRSYRARSLPTGYTCEYRDEEASGDTEQFETERKMRRKKRLDRKFRRRSVLRNRSEFDREIPEIIVNPPEEPYRRSARSRTLSASSVSSRKQQENNVKRKPIRKEDVVCDEKKSEKLTEKRSDSHNKIQRQDAVCYSSSSNSLTSESKVDIQGNDKAKTLEANDYSIKKSSADDKKNKFRSVSLTPTRVRTLDVTPVFRSSTYDVPMVRGNDLLAPDTSPNKCRRITLPLCQDLGLAAQKAKGDQVNVPPSNPHEVILHRNKDDSSCRTRGLGMRVIGGKQGKWGRMGAYVTNVEEGGPADLQGNIREGDQIITWDGQSLVDVTFEEAQEIMDHSGNIVQIVIWHRPVTEEETVAPTAASRREKFQRADTTDMELTQSINKEFESFGVRRKKRILPKTPLEIKKDTTRLITGRLQMKLNYKPEQMKLFVTLIKVTNLVPPEKPERKIPNPVAMLHLLPKRNESQVFETTTILECSSPEWNETFTFVEIPPSRFKSLTLEITLWSFNKSADDDFIGEVLMDLYDAPMDNQLIWYDLEDHDENSSPLPERQQFFPDNSPMSSASTETSRAGTPCRGSPSPINRSPAHSFSQRSVSGMPNYEKRKHLLTHTKKSPARDKLDAPFGRISPLHSPASSEDSYIVQPGVHRNSLSKKVKRKMSQAVMKVSASLAASDCRESNESLPSVKLSESVEDFSQPVNRSVSAGNVHTLDIKDYLLPSSLQNRGSAPQLGDLATPLSQATSITSLHADTTSAELLRSTQTSPLLQHIHNVPELPCQGPGQIEAIQPGDETKGCMKLGFIVTKGQLEISVITAQGLSRPDKSSPQETYVKTYLMQGNKTMQKKKTSVNKEGVNPSYREKIKYSACNALGRHLKINVWEKQKTFDKKVCLGEIVVKLENLDLSRHTVGWYQLFSPGATDMSSDEAFSHW</sequence>
<evidence type="ECO:0000313" key="7">
    <source>
        <dbReference type="Proteomes" id="UP001162480"/>
    </source>
</evidence>
<protein>
    <submittedName>
        <fullName evidence="6">Synaptic membrane exocytosis 2-like</fullName>
    </submittedName>
</protein>
<reference evidence="6" key="1">
    <citation type="submission" date="2023-08" db="EMBL/GenBank/DDBJ databases">
        <authorList>
            <person name="Alioto T."/>
            <person name="Alioto T."/>
            <person name="Gomez Garrido J."/>
        </authorList>
    </citation>
    <scope>NUCLEOTIDE SEQUENCE</scope>
</reference>
<dbReference type="Pfam" id="PF00168">
    <property type="entry name" value="C2"/>
    <property type="match status" value="2"/>
</dbReference>
<feature type="compositionally biased region" description="Basic and acidic residues" evidence="3">
    <location>
        <begin position="206"/>
        <end position="245"/>
    </location>
</feature>
<dbReference type="InterPro" id="IPR035892">
    <property type="entry name" value="C2_domain_sf"/>
</dbReference>
<dbReference type="InterPro" id="IPR039032">
    <property type="entry name" value="Rim-like"/>
</dbReference>
<feature type="region of interest" description="Disordered" evidence="3">
    <location>
        <begin position="653"/>
        <end position="712"/>
    </location>
</feature>